<accession>A0AA49F9K5</accession>
<evidence type="ECO:0000256" key="1">
    <source>
        <dbReference type="SAM" id="MobiDB-lite"/>
    </source>
</evidence>
<organism evidence="2 3">
    <name type="scientific">Arthrobacter phage VroomVroom</name>
    <dbReference type="NCBI Taxonomy" id="3049371"/>
    <lineage>
        <taxon>Viruses</taxon>
        <taxon>Duplodnaviria</taxon>
        <taxon>Heunggongvirae</taxon>
        <taxon>Uroviricota</taxon>
        <taxon>Caudoviricetes</taxon>
        <taxon>Casidaviridae</taxon>
        <taxon>Hilgardvirus</taxon>
        <taxon>Hilgardvirus vroomvroom</taxon>
    </lineage>
</organism>
<gene>
    <name evidence="2" type="primary">5</name>
    <name evidence="2" type="ORF">SEA_VROOMVROOM_5</name>
</gene>
<feature type="compositionally biased region" description="Basic and acidic residues" evidence="1">
    <location>
        <begin position="1"/>
        <end position="15"/>
    </location>
</feature>
<evidence type="ECO:0000313" key="3">
    <source>
        <dbReference type="Proteomes" id="UP001243977"/>
    </source>
</evidence>
<protein>
    <submittedName>
        <fullName evidence="2">Scaffolding protein</fullName>
    </submittedName>
</protein>
<reference evidence="2" key="1">
    <citation type="submission" date="2023-05" db="EMBL/GenBank/DDBJ databases">
        <authorList>
            <person name="Barden S."/>
            <person name="Berber-Pulido R."/>
            <person name="Bursulaya I."/>
            <person name="Chawla E."/>
            <person name="Critzer N.A."/>
            <person name="Dawson N.R."/>
            <person name="Deal M.M."/>
            <person name="Douglas K.A."/>
            <person name="Estampa J.P."/>
            <person name="Gowdy G.A."/>
            <person name="Hamid B."/>
            <person name="Hernandez E.R."/>
            <person name="Hoang R.L."/>
            <person name="Hughes A.L."/>
            <person name="Kim C.J."/>
            <person name="Kretschmer T.O."/>
            <person name="Le V.D."/>
            <person name="Li A."/>
            <person name="Li M."/>
            <person name="Lim J.M."/>
            <person name="Martin K.B."/>
            <person name="Martinez D.M."/>
            <person name="Nguyen A.H."/>
            <person name="Okumura J.H."/>
            <person name="Ortiz-Gomez D.E."/>
            <person name="Pan C."/>
            <person name="Pisipati K.L."/>
            <person name="Reyimjan D."/>
            <person name="Robles A."/>
            <person name="Rodriguez J.F."/>
            <person name="Sacristan A."/>
            <person name="Scriven S.P."/>
            <person name="Smith S.M."/>
            <person name="Tosasuk K."/>
            <person name="Tran K.A."/>
            <person name="Unanwa N.C."/>
            <person name="Vajragiri S."/>
            <person name="Vanderpool L.R."/>
            <person name="Vu T.T."/>
            <person name="Wang X."/>
            <person name="Wu F."/>
            <person name="Zhu Y.A."/>
            <person name="Nguyen M."/>
            <person name="Stephenson J.C."/>
            <person name="Zorawik M."/>
            <person name="Garza D.R."/>
            <person name="Reputana M.J."/>
            <person name="Al Banaa F.A."/>
            <person name="Reddi K."/>
            <person name="Freise A.C."/>
            <person name="Furlong K.P."/>
            <person name="Rudner A.D."/>
            <person name="Beyer A.R."/>
            <person name="Chong R.A."/>
            <person name="Edgington N.P."/>
            <person name="Garcia Costas A.M."/>
            <person name="Gibb B.P."/>
            <person name="Klyczek K.K."/>
            <person name="Swerdlow S.J."/>
            <person name="Garlena R.A."/>
            <person name="Russell D.A."/>
            <person name="Jacobs-Sera D."/>
            <person name="Hatfull G.F."/>
        </authorList>
    </citation>
    <scope>NUCLEOTIDE SEQUENCE</scope>
</reference>
<dbReference type="EMBL" id="OQ938592">
    <property type="protein sequence ID" value="WIC90155.1"/>
    <property type="molecule type" value="Genomic_DNA"/>
</dbReference>
<feature type="compositionally biased region" description="Basic and acidic residues" evidence="1">
    <location>
        <begin position="128"/>
        <end position="158"/>
    </location>
</feature>
<feature type="region of interest" description="Disordered" evidence="1">
    <location>
        <begin position="48"/>
        <end position="74"/>
    </location>
</feature>
<feature type="region of interest" description="Disordered" evidence="1">
    <location>
        <begin position="1"/>
        <end position="24"/>
    </location>
</feature>
<name>A0AA49F9K5_9CAUD</name>
<sequence length="195" mass="21098">MADTEPTDKTADDGKSTPPWGDDFNAERAWSLITNLREEKATLKSERDAFKVERDENARKLQESATGDKDADEKIKDAIERAAKAEKELYVERALRKFPDIADYAEFLSGDDEEAILAKAEKLASIGKPKDADADKDADVSRETDADKDADADTDGHENPGAGLPGKPTPSLSPGHGGDETPAFDPVAIAKAARR</sequence>
<feature type="region of interest" description="Disordered" evidence="1">
    <location>
        <begin position="123"/>
        <end position="195"/>
    </location>
</feature>
<keyword evidence="3" id="KW-1185">Reference proteome</keyword>
<evidence type="ECO:0000313" key="2">
    <source>
        <dbReference type="EMBL" id="WIC90155.1"/>
    </source>
</evidence>
<dbReference type="Proteomes" id="UP001243977">
    <property type="component" value="Segment"/>
</dbReference>
<proteinExistence type="predicted"/>